<evidence type="ECO:0000256" key="2">
    <source>
        <dbReference type="ARBA" id="ARBA00022741"/>
    </source>
</evidence>
<dbReference type="PROSITE" id="PS00211">
    <property type="entry name" value="ABC_TRANSPORTER_1"/>
    <property type="match status" value="1"/>
</dbReference>
<gene>
    <name evidence="5" type="ORF">GCM10007414_11900</name>
</gene>
<protein>
    <submittedName>
        <fullName evidence="5">Polyamine-transporting ATPase</fullName>
    </submittedName>
</protein>
<dbReference type="InterPro" id="IPR013611">
    <property type="entry name" value="Transp-assoc_OB_typ2"/>
</dbReference>
<proteinExistence type="predicted"/>
<dbReference type="InterPro" id="IPR003593">
    <property type="entry name" value="AAA+_ATPase"/>
</dbReference>
<dbReference type="PANTHER" id="PTHR42781:SF4">
    <property type="entry name" value="SPERMIDINE_PUTRESCINE IMPORT ATP-BINDING PROTEIN POTA"/>
    <property type="match status" value="1"/>
</dbReference>
<dbReference type="SUPFAM" id="SSF52540">
    <property type="entry name" value="P-loop containing nucleoside triphosphate hydrolases"/>
    <property type="match status" value="1"/>
</dbReference>
<evidence type="ECO:0000313" key="6">
    <source>
        <dbReference type="Proteomes" id="UP000651977"/>
    </source>
</evidence>
<dbReference type="InterPro" id="IPR050093">
    <property type="entry name" value="ABC_SmlMolc_Importer"/>
</dbReference>
<keyword evidence="1" id="KW-0813">Transport</keyword>
<dbReference type="RefSeq" id="WP_055732465.1">
    <property type="nucleotide sequence ID" value="NZ_BMDY01000005.1"/>
</dbReference>
<dbReference type="Gene3D" id="3.40.50.300">
    <property type="entry name" value="P-loop containing nucleotide triphosphate hydrolases"/>
    <property type="match status" value="1"/>
</dbReference>
<dbReference type="SMART" id="SM00382">
    <property type="entry name" value="AAA"/>
    <property type="match status" value="1"/>
</dbReference>
<dbReference type="Gene3D" id="2.40.50.100">
    <property type="match status" value="1"/>
</dbReference>
<dbReference type="InterPro" id="IPR027417">
    <property type="entry name" value="P-loop_NTPase"/>
</dbReference>
<dbReference type="Proteomes" id="UP000651977">
    <property type="component" value="Unassembled WGS sequence"/>
</dbReference>
<reference evidence="6" key="1">
    <citation type="journal article" date="2019" name="Int. J. Syst. Evol. Microbiol.">
        <title>The Global Catalogue of Microorganisms (GCM) 10K type strain sequencing project: providing services to taxonomists for standard genome sequencing and annotation.</title>
        <authorList>
            <consortium name="The Broad Institute Genomics Platform"/>
            <consortium name="The Broad Institute Genome Sequencing Center for Infectious Disease"/>
            <person name="Wu L."/>
            <person name="Ma J."/>
        </authorList>
    </citation>
    <scope>NUCLEOTIDE SEQUENCE [LARGE SCALE GENOMIC DNA]</scope>
    <source>
        <strain evidence="6">CGMCC 1.10131</strain>
    </source>
</reference>
<dbReference type="PANTHER" id="PTHR42781">
    <property type="entry name" value="SPERMIDINE/PUTRESCINE IMPORT ATP-BINDING PROTEIN POTA"/>
    <property type="match status" value="1"/>
</dbReference>
<sequence length="371" mass="41180">MADNANFDLECEHLSKRFADFTAVDSLNFAVEAGSFFSILGPSGCGKTTLLRMLAGFESPSEGEIRIHQKRVNELAPNKRPVNMVFQHLALFPNMNVAENIAYGLKRRGVKAAERSRKITDVLERVGLNGSQQKQISQLSGGQKQRIAIARSLVLEPRLLLLDEPLGALDLKLREKMKVELKHLQREFGTTFIYITHDQSEALVMSDKVAVMNHGKFEQLASPQELYYQPKSAFVAKFVGQTNSLKALVFEQKKDIALLKTARGRHLIVATPHAYSVNARVSVFIRPEAIGIAEAGQDVQADNQFDVQVEECLFDGASSTLVVRDIHHHDLYKVAPGADFSLQHVVVGSQLRIYWNAKQAICIAAEVASES</sequence>
<keyword evidence="2" id="KW-0547">Nucleotide-binding</keyword>
<dbReference type="InterPro" id="IPR017871">
    <property type="entry name" value="ABC_transporter-like_CS"/>
</dbReference>
<evidence type="ECO:0000256" key="3">
    <source>
        <dbReference type="ARBA" id="ARBA00022840"/>
    </source>
</evidence>
<evidence type="ECO:0000313" key="5">
    <source>
        <dbReference type="EMBL" id="GGB00338.1"/>
    </source>
</evidence>
<dbReference type="EMBL" id="BMDY01000005">
    <property type="protein sequence ID" value="GGB00338.1"/>
    <property type="molecule type" value="Genomic_DNA"/>
</dbReference>
<keyword evidence="6" id="KW-1185">Reference proteome</keyword>
<feature type="domain" description="ABC transporter" evidence="4">
    <location>
        <begin position="9"/>
        <end position="239"/>
    </location>
</feature>
<dbReference type="Pfam" id="PF00005">
    <property type="entry name" value="ABC_tran"/>
    <property type="match status" value="1"/>
</dbReference>
<evidence type="ECO:0000256" key="1">
    <source>
        <dbReference type="ARBA" id="ARBA00022448"/>
    </source>
</evidence>
<keyword evidence="3" id="KW-0067">ATP-binding</keyword>
<dbReference type="Pfam" id="PF08402">
    <property type="entry name" value="TOBE_2"/>
    <property type="match status" value="1"/>
</dbReference>
<name>A0ABQ1I0P5_9ALTE</name>
<organism evidence="5 6">
    <name type="scientific">Agarivorans gilvus</name>
    <dbReference type="NCBI Taxonomy" id="680279"/>
    <lineage>
        <taxon>Bacteria</taxon>
        <taxon>Pseudomonadati</taxon>
        <taxon>Pseudomonadota</taxon>
        <taxon>Gammaproteobacteria</taxon>
        <taxon>Alteromonadales</taxon>
        <taxon>Alteromonadaceae</taxon>
        <taxon>Agarivorans</taxon>
    </lineage>
</organism>
<evidence type="ECO:0000259" key="4">
    <source>
        <dbReference type="PROSITE" id="PS50893"/>
    </source>
</evidence>
<accession>A0ABQ1I0P5</accession>
<dbReference type="InterPro" id="IPR008995">
    <property type="entry name" value="Mo/tungstate-bd_C_term_dom"/>
</dbReference>
<dbReference type="PROSITE" id="PS50893">
    <property type="entry name" value="ABC_TRANSPORTER_2"/>
    <property type="match status" value="1"/>
</dbReference>
<dbReference type="SUPFAM" id="SSF50331">
    <property type="entry name" value="MOP-like"/>
    <property type="match status" value="1"/>
</dbReference>
<dbReference type="InterPro" id="IPR003439">
    <property type="entry name" value="ABC_transporter-like_ATP-bd"/>
</dbReference>
<comment type="caution">
    <text evidence="5">The sequence shown here is derived from an EMBL/GenBank/DDBJ whole genome shotgun (WGS) entry which is preliminary data.</text>
</comment>